<dbReference type="STRING" id="1965070.A0A3S3P936"/>
<evidence type="ECO:0000256" key="3">
    <source>
        <dbReference type="SAM" id="MobiDB-lite"/>
    </source>
</evidence>
<comment type="caution">
    <text evidence="9">The sequence shown here is derived from an EMBL/GenBank/DDBJ whole genome shotgun (WGS) entry which is preliminary data.</text>
</comment>
<accession>A0A3S3P936</accession>
<dbReference type="FunFam" id="4.10.70.10:FF:000003">
    <property type="entry name" value="Disintegrin and metalloproteinase domain-containing protein 17"/>
    <property type="match status" value="1"/>
</dbReference>
<keyword evidence="1" id="KW-1015">Disulfide bond</keyword>
<dbReference type="InterPro" id="IPR051489">
    <property type="entry name" value="ADAM_Metalloproteinase"/>
</dbReference>
<organism evidence="9 10">
    <name type="scientific">Dinothrombium tinctorium</name>
    <dbReference type="NCBI Taxonomy" id="1965070"/>
    <lineage>
        <taxon>Eukaryota</taxon>
        <taxon>Metazoa</taxon>
        <taxon>Ecdysozoa</taxon>
        <taxon>Arthropoda</taxon>
        <taxon>Chelicerata</taxon>
        <taxon>Arachnida</taxon>
        <taxon>Acari</taxon>
        <taxon>Acariformes</taxon>
        <taxon>Trombidiformes</taxon>
        <taxon>Prostigmata</taxon>
        <taxon>Anystina</taxon>
        <taxon>Parasitengona</taxon>
        <taxon>Trombidioidea</taxon>
        <taxon>Trombidiidae</taxon>
        <taxon>Dinothrombium</taxon>
    </lineage>
</organism>
<dbReference type="Pfam" id="PF16698">
    <property type="entry name" value="ADAM17_MPD"/>
    <property type="match status" value="1"/>
</dbReference>
<feature type="binding site" evidence="2">
    <location>
        <position position="484"/>
    </location>
    <ligand>
        <name>Zn(2+)</name>
        <dbReference type="ChEBI" id="CHEBI:29105"/>
        <note>catalytic</note>
    </ligand>
</feature>
<evidence type="ECO:0000259" key="6">
    <source>
        <dbReference type="PROSITE" id="PS50215"/>
    </source>
</evidence>
<feature type="region of interest" description="Disordered" evidence="3">
    <location>
        <begin position="797"/>
        <end position="859"/>
    </location>
</feature>
<protein>
    <recommendedName>
        <fullName evidence="11">ADAM 17-like protease</fullName>
    </recommendedName>
</protein>
<dbReference type="EMBL" id="NCKU01004138">
    <property type="protein sequence ID" value="RWS06396.1"/>
    <property type="molecule type" value="Genomic_DNA"/>
</dbReference>
<comment type="caution">
    <text evidence="2">Lacks conserved residue(s) required for the propagation of feature annotation.</text>
</comment>
<dbReference type="EMBL" id="NCKU01004817">
    <property type="protein sequence ID" value="RWS05400.1"/>
    <property type="molecule type" value="Genomic_DNA"/>
</dbReference>
<dbReference type="PANTHER" id="PTHR45702">
    <property type="entry name" value="ADAM10/ADAM17 METALLOPEPTIDASE FAMILY MEMBER"/>
    <property type="match status" value="1"/>
</dbReference>
<keyword evidence="4" id="KW-1133">Transmembrane helix</keyword>
<dbReference type="OrthoDB" id="2131567at2759"/>
<dbReference type="CDD" id="cd14246">
    <property type="entry name" value="ADAM17_MPD"/>
    <property type="match status" value="1"/>
</dbReference>
<dbReference type="Gene3D" id="4.10.70.30">
    <property type="match status" value="1"/>
</dbReference>
<dbReference type="Proteomes" id="UP000285301">
    <property type="component" value="Unassembled WGS sequence"/>
</dbReference>
<keyword evidence="2" id="KW-0479">Metal-binding</keyword>
<keyword evidence="4" id="KW-0812">Transmembrane</keyword>
<evidence type="ECO:0000313" key="9">
    <source>
        <dbReference type="EMBL" id="RWS07880.1"/>
    </source>
</evidence>
<dbReference type="InterPro" id="IPR001762">
    <property type="entry name" value="Disintegrin_dom"/>
</dbReference>
<dbReference type="InterPro" id="IPR036436">
    <property type="entry name" value="Disintegrin_dom_sf"/>
</dbReference>
<sequence>MPLSNVTTAIETKRARKTLSFQNYVNVIHFAFVEFSVDLKHCFTKLTSLLLLFAVIICNVSSTQASILDFKTIAFRKSAKPQQLTKYELLTVDNVKHRIINKREAVLVDGANYGKQRELTFSAFNQQFRLILNRNQQSLANHFKAYEVDGWGAKRPVNVNRDEFFDGHIMGKTRSNVSAHLDEETGLLTAAIYDDDDGEVYFVEPLWRHVTGLNSNNSMFYNQTMLIYKASDIEHSWTLYDKVNNGSFKRPFSSFCDYIKIPDNVTVSTERSSFRKRRDVPKSDDYLWYPDENEGGENNDENTRCSLLLVADYLFFREMGGSNLKQTINFLIALIDRVNKIYLKTSFGDSENDPEAITGMGFLIQEILVHTEPTRLYYYQRHYNMEREKWSVRELLEEFSRDITHDSFCLAHLFTHRKFSNAVLGLAYVASPKKSSVGGICSPVYHKSNYTLYLNSGLTTTKNAFGARVITREVDLVTAHELGHNWGAEHDPDLFECSPPSSYGGAYIMYTFSVSGYDLNNKKFSPCSRRSIKAVLRAKAAECFIKPRASFCGNSVVEEGEECDAGLIGIEEFDPCCNSACRLKAGAVCSDKNSPCCNNCGYILSPNVTCRDRNPFDCKSEAYCSRTSAICPKADPLSDGTICLDKGVCRGGRCVPFCEIRGLHSCMCDSKANECKRCCRSSLIFNATCEPYSETEVLPNGTPCKFGYCLDGRCKRVEGQGIIRRFWGIIEEGNVNAFARFMKDNIVGVIIVVSLLLWIPSTYFIDKYDEQLKTEIARRKEARKCRRSSCLGGTPYDAEAQVQRKRSNDDSTNDNCSQSDEDGGFNDPYYARRRRANNSHQRPYHTSNRPVDPRFGTGFRPQVIYRSTDETVCVEIPKNANSDDVDEQQVRQVRRPLTTDL</sequence>
<dbReference type="InterPro" id="IPR024079">
    <property type="entry name" value="MetalloPept_cat_dom_sf"/>
</dbReference>
<feature type="transmembrane region" description="Helical" evidence="4">
    <location>
        <begin position="746"/>
        <end position="765"/>
    </location>
</feature>
<dbReference type="GO" id="GO:0046872">
    <property type="term" value="F:metal ion binding"/>
    <property type="evidence" value="ECO:0007669"/>
    <property type="project" value="UniProtKB-KW"/>
</dbReference>
<feature type="binding site" evidence="2">
    <location>
        <position position="480"/>
    </location>
    <ligand>
        <name>Zn(2+)</name>
        <dbReference type="ChEBI" id="CHEBI:29105"/>
        <note>catalytic</note>
    </ligand>
</feature>
<feature type="domain" description="Disintegrin" evidence="5">
    <location>
        <begin position="549"/>
        <end position="639"/>
    </location>
</feature>
<dbReference type="Pfam" id="PF13688">
    <property type="entry name" value="Reprolysin_5"/>
    <property type="match status" value="1"/>
</dbReference>
<feature type="region of interest" description="Disordered" evidence="3">
    <location>
        <begin position="878"/>
        <end position="901"/>
    </location>
</feature>
<evidence type="ECO:0000313" key="7">
    <source>
        <dbReference type="EMBL" id="RWS05400.1"/>
    </source>
</evidence>
<reference evidence="9 10" key="1">
    <citation type="journal article" date="2018" name="Gigascience">
        <title>Genomes of trombidid mites reveal novel predicted allergens and laterally-transferred genes associated with secondary metabolism.</title>
        <authorList>
            <person name="Dong X."/>
            <person name="Chaisiri K."/>
            <person name="Xia D."/>
            <person name="Armstrong S.D."/>
            <person name="Fang Y."/>
            <person name="Donnelly M.J."/>
            <person name="Kadowaki T."/>
            <person name="McGarry J.W."/>
            <person name="Darby A.C."/>
            <person name="Makepeace B.L."/>
        </authorList>
    </citation>
    <scope>NUCLEOTIDE SEQUENCE [LARGE SCALE GENOMIC DNA]</scope>
    <source>
        <strain evidence="9">UoL-WK</strain>
    </source>
</reference>
<reference evidence="9" key="2">
    <citation type="submission" date="2018-11" db="EMBL/GenBank/DDBJ databases">
        <title>Trombidioid mite genomics.</title>
        <authorList>
            <person name="Dong X."/>
        </authorList>
    </citation>
    <scope>NUCLEOTIDE SEQUENCE</scope>
    <source>
        <strain evidence="9">UoL-WK</strain>
    </source>
</reference>
<evidence type="ECO:0000313" key="10">
    <source>
        <dbReference type="Proteomes" id="UP000285301"/>
    </source>
</evidence>
<feature type="binding site" evidence="2">
    <location>
        <position position="490"/>
    </location>
    <ligand>
        <name>Zn(2+)</name>
        <dbReference type="ChEBI" id="CHEBI:29105"/>
        <note>catalytic</note>
    </ligand>
</feature>
<dbReference type="Gene3D" id="3.40.390.10">
    <property type="entry name" value="Collagenase (Catalytic Domain)"/>
    <property type="match status" value="1"/>
</dbReference>
<dbReference type="AlphaFoldDB" id="A0A3S3P936"/>
<dbReference type="GO" id="GO:0005886">
    <property type="term" value="C:plasma membrane"/>
    <property type="evidence" value="ECO:0007669"/>
    <property type="project" value="TreeGrafter"/>
</dbReference>
<keyword evidence="10" id="KW-1185">Reference proteome</keyword>
<dbReference type="SUPFAM" id="SSF55486">
    <property type="entry name" value="Metalloproteases ('zincins'), catalytic domain"/>
    <property type="match status" value="1"/>
</dbReference>
<dbReference type="InterPro" id="IPR001590">
    <property type="entry name" value="Peptidase_M12B"/>
</dbReference>
<dbReference type="SMART" id="SM00050">
    <property type="entry name" value="DISIN"/>
    <property type="match status" value="1"/>
</dbReference>
<feature type="active site" evidence="2">
    <location>
        <position position="481"/>
    </location>
</feature>
<dbReference type="PANTHER" id="PTHR45702:SF6">
    <property type="entry name" value="DISINTEGRIN AND METALLOPROTEINASE DOMAIN-CONTAINING PROTEIN 17"/>
    <property type="match status" value="1"/>
</dbReference>
<name>A0A3S3P936_9ACAR</name>
<proteinExistence type="predicted"/>
<feature type="compositionally biased region" description="Polar residues" evidence="3">
    <location>
        <begin position="838"/>
        <end position="849"/>
    </location>
</feature>
<dbReference type="GO" id="GO:0007219">
    <property type="term" value="P:Notch signaling pathway"/>
    <property type="evidence" value="ECO:0007669"/>
    <property type="project" value="TreeGrafter"/>
</dbReference>
<dbReference type="PROSITE" id="PS50214">
    <property type="entry name" value="DISINTEGRIN_2"/>
    <property type="match status" value="1"/>
</dbReference>
<dbReference type="PROSITE" id="PS50215">
    <property type="entry name" value="ADAM_MEPRO"/>
    <property type="match status" value="1"/>
</dbReference>
<dbReference type="SUPFAM" id="SSF57552">
    <property type="entry name" value="Blood coagulation inhibitor (disintegrin)"/>
    <property type="match status" value="1"/>
</dbReference>
<dbReference type="Gene3D" id="4.10.70.10">
    <property type="entry name" value="Disintegrin domain"/>
    <property type="match status" value="1"/>
</dbReference>
<evidence type="ECO:0000259" key="5">
    <source>
        <dbReference type="PROSITE" id="PS50214"/>
    </source>
</evidence>
<dbReference type="GO" id="GO:0006509">
    <property type="term" value="P:membrane protein ectodomain proteolysis"/>
    <property type="evidence" value="ECO:0007669"/>
    <property type="project" value="TreeGrafter"/>
</dbReference>
<dbReference type="EMBL" id="NCKU01003252">
    <property type="protein sequence ID" value="RWS07880.1"/>
    <property type="molecule type" value="Genomic_DNA"/>
</dbReference>
<evidence type="ECO:0000256" key="2">
    <source>
        <dbReference type="PROSITE-ProRule" id="PRU00276"/>
    </source>
</evidence>
<evidence type="ECO:0000313" key="8">
    <source>
        <dbReference type="EMBL" id="RWS06396.1"/>
    </source>
</evidence>
<dbReference type="InterPro" id="IPR032029">
    <property type="entry name" value="ADAM17_MPD"/>
</dbReference>
<evidence type="ECO:0008006" key="11">
    <source>
        <dbReference type="Google" id="ProtNLM"/>
    </source>
</evidence>
<keyword evidence="2" id="KW-0862">Zinc</keyword>
<gene>
    <name evidence="9" type="ORF">B4U79_02466</name>
    <name evidence="8" type="ORF">B4U79_05634</name>
    <name evidence="7" type="ORF">B4U79_10818</name>
</gene>
<feature type="domain" description="Peptidase M12B" evidence="6">
    <location>
        <begin position="303"/>
        <end position="548"/>
    </location>
</feature>
<keyword evidence="4" id="KW-0472">Membrane</keyword>
<evidence type="ECO:0000256" key="4">
    <source>
        <dbReference type="SAM" id="Phobius"/>
    </source>
</evidence>
<evidence type="ECO:0000256" key="1">
    <source>
        <dbReference type="ARBA" id="ARBA00023157"/>
    </source>
</evidence>
<dbReference type="GO" id="GO:0004222">
    <property type="term" value="F:metalloendopeptidase activity"/>
    <property type="evidence" value="ECO:0007669"/>
    <property type="project" value="InterPro"/>
</dbReference>